<evidence type="ECO:0000313" key="11">
    <source>
        <dbReference type="EMBL" id="KZK74396.1"/>
    </source>
</evidence>
<dbReference type="InterPro" id="IPR038430">
    <property type="entry name" value="NDAH_ubi_oxred_su3_sf"/>
</dbReference>
<dbReference type="AlphaFoldDB" id="A0A165LT51"/>
<comment type="subunit">
    <text evidence="9">NDH-1 is composed of 14 different subunits. Subunits NuoA, H, J, K, L, M, N constitute the membrane sector of the complex.</text>
</comment>
<evidence type="ECO:0000256" key="3">
    <source>
        <dbReference type="ARBA" id="ARBA00022448"/>
    </source>
</evidence>
<dbReference type="RefSeq" id="WP_303681448.1">
    <property type="nucleotide sequence ID" value="NZ_LVWG01000027.1"/>
</dbReference>
<evidence type="ECO:0000256" key="6">
    <source>
        <dbReference type="ARBA" id="ARBA00022692"/>
    </source>
</evidence>
<dbReference type="InterPro" id="IPR000440">
    <property type="entry name" value="NADH_UbQ/plastoQ_OxRdtase_su3"/>
</dbReference>
<dbReference type="GO" id="GO:0008137">
    <property type="term" value="F:NADH dehydrogenase (ubiquinone) activity"/>
    <property type="evidence" value="ECO:0007669"/>
    <property type="project" value="InterPro"/>
</dbReference>
<keyword evidence="7 9" id="KW-1133">Transmembrane helix</keyword>
<keyword evidence="8 9" id="KW-0472">Membrane</keyword>
<evidence type="ECO:0000256" key="1">
    <source>
        <dbReference type="ARBA" id="ARBA00004141"/>
    </source>
</evidence>
<accession>A0A165LT51</accession>
<feature type="transmembrane region" description="Helical" evidence="9">
    <location>
        <begin position="63"/>
        <end position="84"/>
    </location>
</feature>
<dbReference type="InterPro" id="IPR023043">
    <property type="entry name" value="NAD(P)H_OxRDtase_bac/plastid"/>
</dbReference>
<dbReference type="EMBL" id="LVWG01000027">
    <property type="protein sequence ID" value="KZK74396.1"/>
    <property type="molecule type" value="Genomic_DNA"/>
</dbReference>
<reference evidence="11 12" key="1">
    <citation type="submission" date="2016-03" db="EMBL/GenBank/DDBJ databases">
        <title>Speciation and ecological success in dimly lit waters: horizontal gene transfer in a green sulfur bacteria bloom unveiled by metagenomic assembly.</title>
        <authorList>
            <person name="Llorens-Mares T."/>
            <person name="Liu Z."/>
            <person name="Allen L.Z."/>
            <person name="Rusch D.B."/>
            <person name="Craig M.T."/>
            <person name="Dupont C.L."/>
            <person name="Bryant D.A."/>
            <person name="Casamayor E.O."/>
        </authorList>
    </citation>
    <scope>NUCLEOTIDE SEQUENCE [LARGE SCALE GENOMIC DNA]</scope>
    <source>
        <strain evidence="11">CIII</strain>
    </source>
</reference>
<dbReference type="Gene3D" id="1.20.58.1610">
    <property type="entry name" value="NADH:ubiquinone/plastoquinone oxidoreductase, chain 3"/>
    <property type="match status" value="1"/>
</dbReference>
<dbReference type="HAMAP" id="MF_01394">
    <property type="entry name" value="NDH1_NuoA"/>
    <property type="match status" value="1"/>
</dbReference>
<evidence type="ECO:0000256" key="8">
    <source>
        <dbReference type="ARBA" id="ARBA00023136"/>
    </source>
</evidence>
<evidence type="ECO:0000256" key="5">
    <source>
        <dbReference type="ARBA" id="ARBA00022519"/>
    </source>
</evidence>
<keyword evidence="3 9" id="KW-0813">Transport</keyword>
<keyword evidence="9 10" id="KW-0520">NAD</keyword>
<protein>
    <recommendedName>
        <fullName evidence="9">NADH-quinone oxidoreductase subunit A</fullName>
        <ecNumber evidence="9">7.1.1.-</ecNumber>
    </recommendedName>
    <alternativeName>
        <fullName evidence="9">NADH dehydrogenase I subunit A</fullName>
    </alternativeName>
    <alternativeName>
        <fullName evidence="9">NDH-1 subunit A</fullName>
    </alternativeName>
    <alternativeName>
        <fullName evidence="9">NUO1</fullName>
    </alternativeName>
</protein>
<dbReference type="PANTHER" id="PTHR11058:SF9">
    <property type="entry name" value="NADH-UBIQUINONE OXIDOREDUCTASE CHAIN 3"/>
    <property type="match status" value="1"/>
</dbReference>
<evidence type="ECO:0000256" key="9">
    <source>
        <dbReference type="HAMAP-Rule" id="MF_01394"/>
    </source>
</evidence>
<comment type="similarity">
    <text evidence="2 9 10">Belongs to the complex I subunit 3 family.</text>
</comment>
<dbReference type="PANTHER" id="PTHR11058">
    <property type="entry name" value="NADH-UBIQUINONE OXIDOREDUCTASE CHAIN 3"/>
    <property type="match status" value="1"/>
</dbReference>
<name>A0A165LT51_PELLU</name>
<dbReference type="GO" id="GO:0048038">
    <property type="term" value="F:quinone binding"/>
    <property type="evidence" value="ECO:0007669"/>
    <property type="project" value="UniProtKB-KW"/>
</dbReference>
<dbReference type="GO" id="GO:0030964">
    <property type="term" value="C:NADH dehydrogenase complex"/>
    <property type="evidence" value="ECO:0007669"/>
    <property type="project" value="TreeGrafter"/>
</dbReference>
<evidence type="ECO:0000256" key="7">
    <source>
        <dbReference type="ARBA" id="ARBA00022989"/>
    </source>
</evidence>
<dbReference type="Proteomes" id="UP000076481">
    <property type="component" value="Unassembled WGS sequence"/>
</dbReference>
<organism evidence="11 12">
    <name type="scientific">Pelodictyon luteolum</name>
    <dbReference type="NCBI Taxonomy" id="1100"/>
    <lineage>
        <taxon>Bacteria</taxon>
        <taxon>Pseudomonadati</taxon>
        <taxon>Chlorobiota</taxon>
        <taxon>Chlorobiia</taxon>
        <taxon>Chlorobiales</taxon>
        <taxon>Chlorobiaceae</taxon>
        <taxon>Chlorobium/Pelodictyon group</taxon>
        <taxon>Pelodictyon</taxon>
    </lineage>
</organism>
<keyword evidence="9 10" id="KW-0874">Quinone</keyword>
<proteinExistence type="inferred from homology"/>
<feature type="transmembrane region" description="Helical" evidence="9">
    <location>
        <begin position="12"/>
        <end position="29"/>
    </location>
</feature>
<sequence>MDQTLSDFGNVFVFLLLGVVFVAGGYLTARMLRPSRPNPAKNSTYECGEEAVGSAWVKFNIRFYVVALIFIIFDVEVVFLFPWATVFRQLGSFALIEALVFAGILILGLVYAWVKGDLDWVRPTPSVPKMPEMPSPRQSAGRD</sequence>
<gene>
    <name evidence="9" type="primary">nuoA</name>
    <name evidence="11" type="ORF">A3K90_03870</name>
</gene>
<keyword evidence="6 9" id="KW-0812">Transmembrane</keyword>
<evidence type="ECO:0000256" key="2">
    <source>
        <dbReference type="ARBA" id="ARBA00008472"/>
    </source>
</evidence>
<dbReference type="GO" id="GO:0050136">
    <property type="term" value="F:NADH dehydrogenase (quinone) (non-electrogenic) activity"/>
    <property type="evidence" value="ECO:0007669"/>
    <property type="project" value="UniProtKB-UniRule"/>
</dbReference>
<dbReference type="Pfam" id="PF00507">
    <property type="entry name" value="Oxidored_q4"/>
    <property type="match status" value="1"/>
</dbReference>
<keyword evidence="4 9" id="KW-1003">Cell membrane</keyword>
<comment type="function">
    <text evidence="9">NDH-1 shuttles electrons from NADH, via FMN and iron-sulfur (Fe-S) centers, to quinones in the respiratory chain. The immediate electron acceptor for the enzyme in this species is believed to be a menaquinone. Couples the redox reaction to proton translocation (for every two electrons transferred, four hydrogen ions are translocated across the cytoplasmic membrane), and thus conserves the redox energy in a proton gradient.</text>
</comment>
<comment type="subcellular location">
    <subcellularLocation>
        <location evidence="9 10">Cell membrane</location>
        <topology evidence="9 10">Multi-pass membrane protein</topology>
    </subcellularLocation>
    <subcellularLocation>
        <location evidence="1">Membrane</location>
        <topology evidence="1">Multi-pass membrane protein</topology>
    </subcellularLocation>
</comment>
<dbReference type="GO" id="GO:0005886">
    <property type="term" value="C:plasma membrane"/>
    <property type="evidence" value="ECO:0007669"/>
    <property type="project" value="UniProtKB-SubCell"/>
</dbReference>
<dbReference type="EC" id="7.1.1.-" evidence="9"/>
<comment type="catalytic activity">
    <reaction evidence="9 10">
        <text>a quinone + NADH + 5 H(+)(in) = a quinol + NAD(+) + 4 H(+)(out)</text>
        <dbReference type="Rhea" id="RHEA:57888"/>
        <dbReference type="ChEBI" id="CHEBI:15378"/>
        <dbReference type="ChEBI" id="CHEBI:24646"/>
        <dbReference type="ChEBI" id="CHEBI:57540"/>
        <dbReference type="ChEBI" id="CHEBI:57945"/>
        <dbReference type="ChEBI" id="CHEBI:132124"/>
    </reaction>
</comment>
<keyword evidence="9" id="KW-1278">Translocase</keyword>
<feature type="transmembrane region" description="Helical" evidence="9">
    <location>
        <begin position="90"/>
        <end position="114"/>
    </location>
</feature>
<evidence type="ECO:0000313" key="12">
    <source>
        <dbReference type="Proteomes" id="UP000076481"/>
    </source>
</evidence>
<keyword evidence="5" id="KW-0997">Cell inner membrane</keyword>
<comment type="caution">
    <text evidence="11">The sequence shown here is derived from an EMBL/GenBank/DDBJ whole genome shotgun (WGS) entry which is preliminary data.</text>
</comment>
<evidence type="ECO:0000256" key="10">
    <source>
        <dbReference type="RuleBase" id="RU003639"/>
    </source>
</evidence>
<evidence type="ECO:0000256" key="4">
    <source>
        <dbReference type="ARBA" id="ARBA00022475"/>
    </source>
</evidence>